<dbReference type="InterPro" id="IPR052898">
    <property type="entry name" value="ACAD10-like"/>
</dbReference>
<dbReference type="PANTHER" id="PTHR47829">
    <property type="entry name" value="HYDROLASE, PUTATIVE (AFU_ORTHOLOGUE AFUA_1G12880)-RELATED"/>
    <property type="match status" value="1"/>
</dbReference>
<dbReference type="SFLD" id="SFLDS00003">
    <property type="entry name" value="Haloacid_Dehalogenase"/>
    <property type="match status" value="1"/>
</dbReference>
<comment type="caution">
    <text evidence="1">The sequence shown here is derived from an EMBL/GenBank/DDBJ whole genome shotgun (WGS) entry which is preliminary data.</text>
</comment>
<accession>A0A5C6IZU6</accession>
<dbReference type="Gene3D" id="3.40.50.1000">
    <property type="entry name" value="HAD superfamily/HAD-like"/>
    <property type="match status" value="1"/>
</dbReference>
<dbReference type="EMBL" id="VOGW01000170">
    <property type="protein sequence ID" value="TWV34738.1"/>
    <property type="molecule type" value="Genomic_DNA"/>
</dbReference>
<evidence type="ECO:0000313" key="1">
    <source>
        <dbReference type="EMBL" id="TWV34738.1"/>
    </source>
</evidence>
<dbReference type="Pfam" id="PF00702">
    <property type="entry name" value="Hydrolase"/>
    <property type="match status" value="1"/>
</dbReference>
<dbReference type="PRINTS" id="PR00413">
    <property type="entry name" value="HADHALOGNASE"/>
</dbReference>
<organism evidence="1 2">
    <name type="scientific">Streptomyces misionensis</name>
    <dbReference type="NCBI Taxonomy" id="67331"/>
    <lineage>
        <taxon>Bacteria</taxon>
        <taxon>Bacillati</taxon>
        <taxon>Actinomycetota</taxon>
        <taxon>Actinomycetes</taxon>
        <taxon>Kitasatosporales</taxon>
        <taxon>Streptomycetaceae</taxon>
        <taxon>Streptomyces</taxon>
    </lineage>
</organism>
<name>A0A5C6IZU6_9ACTN</name>
<dbReference type="Gene3D" id="1.10.150.240">
    <property type="entry name" value="Putative phosphatase, domain 2"/>
    <property type="match status" value="1"/>
</dbReference>
<dbReference type="PANTHER" id="PTHR47829:SF1">
    <property type="entry name" value="HAD FAMILY PHOSPHATASE"/>
    <property type="match status" value="1"/>
</dbReference>
<dbReference type="InterPro" id="IPR006439">
    <property type="entry name" value="HAD-SF_hydro_IA"/>
</dbReference>
<evidence type="ECO:0000313" key="2">
    <source>
        <dbReference type="Proteomes" id="UP000320481"/>
    </source>
</evidence>
<dbReference type="SUPFAM" id="SSF56784">
    <property type="entry name" value="HAD-like"/>
    <property type="match status" value="1"/>
</dbReference>
<gene>
    <name evidence="1" type="ORF">FRZ03_28140</name>
</gene>
<dbReference type="NCBIfam" id="TIGR01509">
    <property type="entry name" value="HAD-SF-IA-v3"/>
    <property type="match status" value="1"/>
</dbReference>
<dbReference type="InterPro" id="IPR023214">
    <property type="entry name" value="HAD_sf"/>
</dbReference>
<dbReference type="AlphaFoldDB" id="A0A5C6IZU6"/>
<keyword evidence="2" id="KW-1185">Reference proteome</keyword>
<protein>
    <submittedName>
        <fullName evidence="1">HAD family phosphatase</fullName>
    </submittedName>
</protein>
<dbReference type="RefSeq" id="WP_146467920.1">
    <property type="nucleotide sequence ID" value="NZ_VOGW01000170.1"/>
</dbReference>
<dbReference type="InterPro" id="IPR023198">
    <property type="entry name" value="PGP-like_dom2"/>
</dbReference>
<dbReference type="SFLD" id="SFLDG01129">
    <property type="entry name" value="C1.5:_HAD__Beta-PGM__Phosphata"/>
    <property type="match status" value="1"/>
</dbReference>
<dbReference type="InterPro" id="IPR036412">
    <property type="entry name" value="HAD-like_sf"/>
</dbReference>
<proteinExistence type="predicted"/>
<dbReference type="CDD" id="cd02603">
    <property type="entry name" value="HAD_sEH-N_like"/>
    <property type="match status" value="1"/>
</dbReference>
<reference evidence="1" key="1">
    <citation type="journal article" date="2019" name="Microbiol. Resour. Announc.">
        <title>Draft Genomic Sequences of Streptomyces misionensis and Streptomyces albidoflavus, bacteria applied for phytopathogen biocontrol.</title>
        <authorList>
            <person name="Pylro V."/>
            <person name="Dias A."/>
            <person name="Andreote F."/>
            <person name="Varani A."/>
            <person name="Andreote C."/>
            <person name="Bernardo E."/>
            <person name="Martins T."/>
        </authorList>
    </citation>
    <scope>NUCLEOTIDE SEQUENCE [LARGE SCALE GENOMIC DNA]</scope>
    <source>
        <strain evidence="1">66</strain>
    </source>
</reference>
<dbReference type="Proteomes" id="UP000320481">
    <property type="component" value="Unassembled WGS sequence"/>
</dbReference>
<sequence length="221" mass="23900">MTHPSAISPRSSVRGGPYAAVIFDFGGVLTTPKDDTALCFAREIGLPDDTYRHAVAVDPAGRHLYAQLERGDISQEEWNTGIAALLGIDGTNLMGRALATLRPEETVVTAAAEIRAAGVRTAVLSNSMGMTPHNPYKAWDLETAHDIVVLSEQHRMRKPDPEIYELTVELLGLPASACVFVDDTQGNLVPAQKLGMATIHATDPALSVAQLRQLIPYQQYK</sequence>